<feature type="compositionally biased region" description="Pro residues" evidence="1">
    <location>
        <begin position="268"/>
        <end position="277"/>
    </location>
</feature>
<keyword evidence="3" id="KW-1185">Reference proteome</keyword>
<organism evidence="2 3">
    <name type="scientific">Pythium insidiosum</name>
    <name type="common">Pythiosis disease agent</name>
    <dbReference type="NCBI Taxonomy" id="114742"/>
    <lineage>
        <taxon>Eukaryota</taxon>
        <taxon>Sar</taxon>
        <taxon>Stramenopiles</taxon>
        <taxon>Oomycota</taxon>
        <taxon>Peronosporomycetes</taxon>
        <taxon>Pythiales</taxon>
        <taxon>Pythiaceae</taxon>
        <taxon>Pythium</taxon>
    </lineage>
</organism>
<feature type="compositionally biased region" description="Basic and acidic residues" evidence="1">
    <location>
        <begin position="648"/>
        <end position="661"/>
    </location>
</feature>
<evidence type="ECO:0000256" key="1">
    <source>
        <dbReference type="SAM" id="MobiDB-lite"/>
    </source>
</evidence>
<sequence length="798" mass="87305">MENDATSALFDVPFRLLDVGTRPPTLALSASCPYLALRSTPSLPGLVATDDADVELPFSSQVQSLRRSPSSLESAAALPVAPTPQELAILILSRHHYAVHAVRIVFHKIQRPSKVELLVASTVDDDGTSDRHDAVTLYLSASFRRLVSVSLPPPSVVGWQTPSALSLSLPPSSNVRHCAFLRLLLFPASSHPENPRRRVTIKSLQLLGSLRAHGAHARSLPPVRSPSPSTVEPVDVDDDSEALRELFAKHGVRDDQLLSRLIERSPTVAPPQPPESPPTSRAASRVNAASKSLRPSPEASASLTPDALDPLDSIFDQAMRAFVHARARQHSLLQSIGLVSSCSCCACCSCSSSSESRRLQLLLPSISAGDPRRHQAIVVHTFGAFFAQCLLHGGGDDDDDSAELQAFAVQLAERLSPVLVPAGMPPALVVEGLVAVIALGLGASRSRSVLHATLHLVRSLFQCRSPAGEAEAEADWVTATPRGLVTTRLRAVLDAVLASPRLWARPTRLATTRVDREWLLTLRLLLDQSKTSSSLITALVPLEDAEEEKPARVNRLRSLRWVLQQRQAGGITSEQATAVRGFCQRVMQEDNSSTQRRLATECLALLSRSDASAKPIAPASRRSLDVHLASLRRHLQRSESEEAATETADERARRQERREPSHTPLSHRFPLSAKQRDALVRRTTQYFALHARPDALYSHAFTVESVEGHNGAFERGNISFRGLVQPRQVPAPDASFHERLQRATQPFTFDERLVRHETAVHAPFARFRGTLEPRTEPPAPEQVRARTLLPAVQRSRWA</sequence>
<evidence type="ECO:0000313" key="2">
    <source>
        <dbReference type="EMBL" id="KAJ0400756.1"/>
    </source>
</evidence>
<reference evidence="2" key="1">
    <citation type="submission" date="2021-12" db="EMBL/GenBank/DDBJ databases">
        <title>Prjna785345.</title>
        <authorList>
            <person name="Rujirawat T."/>
            <person name="Krajaejun T."/>
        </authorList>
    </citation>
    <scope>NUCLEOTIDE SEQUENCE</scope>
    <source>
        <strain evidence="2">Pi057C3</strain>
    </source>
</reference>
<dbReference type="Proteomes" id="UP001209570">
    <property type="component" value="Unassembled WGS sequence"/>
</dbReference>
<feature type="region of interest" description="Disordered" evidence="1">
    <location>
        <begin position="265"/>
        <end position="305"/>
    </location>
</feature>
<dbReference type="EMBL" id="JAKCXM010000147">
    <property type="protein sequence ID" value="KAJ0400756.1"/>
    <property type="molecule type" value="Genomic_DNA"/>
</dbReference>
<gene>
    <name evidence="2" type="ORF">P43SY_005477</name>
</gene>
<feature type="region of interest" description="Disordered" evidence="1">
    <location>
        <begin position="215"/>
        <end position="237"/>
    </location>
</feature>
<feature type="region of interest" description="Disordered" evidence="1">
    <location>
        <begin position="634"/>
        <end position="670"/>
    </location>
</feature>
<accession>A0AAD5LH03</accession>
<evidence type="ECO:0000313" key="3">
    <source>
        <dbReference type="Proteomes" id="UP001209570"/>
    </source>
</evidence>
<dbReference type="AlphaFoldDB" id="A0AAD5LH03"/>
<proteinExistence type="predicted"/>
<comment type="caution">
    <text evidence="2">The sequence shown here is derived from an EMBL/GenBank/DDBJ whole genome shotgun (WGS) entry which is preliminary data.</text>
</comment>
<feature type="compositionally biased region" description="Polar residues" evidence="1">
    <location>
        <begin position="279"/>
        <end position="290"/>
    </location>
</feature>
<name>A0AAD5LH03_PYTIN</name>
<protein>
    <submittedName>
        <fullName evidence="2">Uncharacterized protein</fullName>
    </submittedName>
</protein>